<dbReference type="AlphaFoldDB" id="A0A059FRX8"/>
<dbReference type="PANTHER" id="PTHR43364">
    <property type="entry name" value="NADH-SPECIFIC METHYLGLYOXAL REDUCTASE-RELATED"/>
    <property type="match status" value="1"/>
</dbReference>
<dbReference type="FunFam" id="3.20.20.100:FF:000004">
    <property type="entry name" value="Oxidoreductase, aldo/keto reductase"/>
    <property type="match status" value="1"/>
</dbReference>
<dbReference type="SUPFAM" id="SSF51430">
    <property type="entry name" value="NAD(P)-linked oxidoreductase"/>
    <property type="match status" value="1"/>
</dbReference>
<dbReference type="Gene3D" id="3.20.20.100">
    <property type="entry name" value="NADP-dependent oxidoreductase domain"/>
    <property type="match status" value="1"/>
</dbReference>
<dbReference type="GO" id="GO:0016491">
    <property type="term" value="F:oxidoreductase activity"/>
    <property type="evidence" value="ECO:0007669"/>
    <property type="project" value="UniProtKB-KW"/>
</dbReference>
<proteinExistence type="predicted"/>
<evidence type="ECO:0000313" key="4">
    <source>
        <dbReference type="Proteomes" id="UP000025171"/>
    </source>
</evidence>
<dbReference type="InterPro" id="IPR050523">
    <property type="entry name" value="AKR_Detox_Biosynth"/>
</dbReference>
<dbReference type="InterPro" id="IPR023210">
    <property type="entry name" value="NADP_OxRdtase_dom"/>
</dbReference>
<dbReference type="STRING" id="1280950.HJO_05430"/>
<comment type="caution">
    <text evidence="3">The sequence shown here is derived from an EMBL/GenBank/DDBJ whole genome shotgun (WGS) entry which is preliminary data.</text>
</comment>
<dbReference type="InterPro" id="IPR036812">
    <property type="entry name" value="NAD(P)_OxRdtase_dom_sf"/>
</dbReference>
<feature type="domain" description="NADP-dependent oxidoreductase" evidence="2">
    <location>
        <begin position="15"/>
        <end position="310"/>
    </location>
</feature>
<dbReference type="PATRIC" id="fig|1280950.3.peg.1093"/>
<evidence type="ECO:0000256" key="1">
    <source>
        <dbReference type="ARBA" id="ARBA00023002"/>
    </source>
</evidence>
<dbReference type="GO" id="GO:0005829">
    <property type="term" value="C:cytosol"/>
    <property type="evidence" value="ECO:0007669"/>
    <property type="project" value="TreeGrafter"/>
</dbReference>
<dbReference type="OrthoDB" id="9803483at2"/>
<keyword evidence="4" id="KW-1185">Reference proteome</keyword>
<dbReference type="RefSeq" id="WP_035614765.1">
    <property type="nucleotide sequence ID" value="NZ_ARYK01000002.1"/>
</dbReference>
<organism evidence="3 4">
    <name type="scientific">Hyphomonas johnsonii MHS-2</name>
    <dbReference type="NCBI Taxonomy" id="1280950"/>
    <lineage>
        <taxon>Bacteria</taxon>
        <taxon>Pseudomonadati</taxon>
        <taxon>Pseudomonadota</taxon>
        <taxon>Alphaproteobacteria</taxon>
        <taxon>Hyphomonadales</taxon>
        <taxon>Hyphomonadaceae</taxon>
        <taxon>Hyphomonas</taxon>
    </lineage>
</organism>
<dbReference type="Proteomes" id="UP000025171">
    <property type="component" value="Unassembled WGS sequence"/>
</dbReference>
<name>A0A059FRX8_9PROT</name>
<dbReference type="eggNOG" id="COG0667">
    <property type="taxonomic scope" value="Bacteria"/>
</dbReference>
<gene>
    <name evidence="3" type="ORF">HJO_05430</name>
</gene>
<keyword evidence="1" id="KW-0560">Oxidoreductase</keyword>
<dbReference type="EMBL" id="ARYK01000002">
    <property type="protein sequence ID" value="KCZ93271.1"/>
    <property type="molecule type" value="Genomic_DNA"/>
</dbReference>
<dbReference type="PANTHER" id="PTHR43364:SF6">
    <property type="entry name" value="OXIDOREDUCTASE-RELATED"/>
    <property type="match status" value="1"/>
</dbReference>
<protein>
    <submittedName>
        <fullName evidence="3">Putative oxidoreductase, aryl-alcohol dehydrogenase like protein</fullName>
    </submittedName>
</protein>
<evidence type="ECO:0000313" key="3">
    <source>
        <dbReference type="EMBL" id="KCZ93271.1"/>
    </source>
</evidence>
<sequence>MQMRDLGKSGLKTAPLVLGGNVFGWTADRQTSFDILDALIDAGFNAVDTANVYSRWVPGHSGGESETVIGEWFAAHGKRDRTLLITKVGMDMGEGGKGLRADYIVEACEASLKRLQTDHIDLYLSHAPDPDTPIDETLEAHQRLIDAGKVRAVGGSNYDGAGLKAALGAAGDGKARYEVLQPHYNLLVRDQYEGALEDVCVAGGLGVIPYFSLASGFLTGKYRTEADLKKSPRGGQMKPLLEGRGPKVLAALDTVAARHGATPAQVALAWLMARPSITAPIASATSVDQLTDILRSAALSLSTDDMTALDV</sequence>
<reference evidence="3 4" key="1">
    <citation type="journal article" date="2014" name="Antonie Van Leeuwenhoek">
        <title>Hyphomonas beringensis sp. nov. and Hyphomonas chukchiensis sp. nov., isolated from surface seawater of the Bering Sea and Chukchi Sea.</title>
        <authorList>
            <person name="Li C."/>
            <person name="Lai Q."/>
            <person name="Li G."/>
            <person name="Dong C."/>
            <person name="Wang J."/>
            <person name="Liao Y."/>
            <person name="Shao Z."/>
        </authorList>
    </citation>
    <scope>NUCLEOTIDE SEQUENCE [LARGE SCALE GENOMIC DNA]</scope>
    <source>
        <strain evidence="3 4">MHS-2</strain>
    </source>
</reference>
<dbReference type="CDD" id="cd19081">
    <property type="entry name" value="AKR_AKR9C1"/>
    <property type="match status" value="1"/>
</dbReference>
<evidence type="ECO:0000259" key="2">
    <source>
        <dbReference type="Pfam" id="PF00248"/>
    </source>
</evidence>
<accession>A0A059FRX8</accession>
<dbReference type="Pfam" id="PF00248">
    <property type="entry name" value="Aldo_ket_red"/>
    <property type="match status" value="1"/>
</dbReference>